<reference evidence="1" key="1">
    <citation type="submission" date="2014-09" db="EMBL/GenBank/DDBJ databases">
        <authorList>
            <person name="Magalhaes I.L.F."/>
            <person name="Oliveira U."/>
            <person name="Santos F.R."/>
            <person name="Vidigal T.H.D.A."/>
            <person name="Brescovit A.D."/>
            <person name="Santos A.J."/>
        </authorList>
    </citation>
    <scope>NUCLEOTIDE SEQUENCE</scope>
    <source>
        <tissue evidence="1">Shoot tissue taken approximately 20 cm above the soil surface</tissue>
    </source>
</reference>
<dbReference type="AlphaFoldDB" id="A0A0A9F752"/>
<evidence type="ECO:0000313" key="1">
    <source>
        <dbReference type="EMBL" id="JAE07034.1"/>
    </source>
</evidence>
<accession>A0A0A9F752</accession>
<dbReference type="EMBL" id="GBRH01190862">
    <property type="protein sequence ID" value="JAE07034.1"/>
    <property type="molecule type" value="Transcribed_RNA"/>
</dbReference>
<sequence length="48" mass="5510">MVQSAGYKIIKRSNGEDIGLRRKYYRNYVFSDTVQTTVAVGLLKQENV</sequence>
<organism evidence="1">
    <name type="scientific">Arundo donax</name>
    <name type="common">Giant reed</name>
    <name type="synonym">Donax arundinaceus</name>
    <dbReference type="NCBI Taxonomy" id="35708"/>
    <lineage>
        <taxon>Eukaryota</taxon>
        <taxon>Viridiplantae</taxon>
        <taxon>Streptophyta</taxon>
        <taxon>Embryophyta</taxon>
        <taxon>Tracheophyta</taxon>
        <taxon>Spermatophyta</taxon>
        <taxon>Magnoliopsida</taxon>
        <taxon>Liliopsida</taxon>
        <taxon>Poales</taxon>
        <taxon>Poaceae</taxon>
        <taxon>PACMAD clade</taxon>
        <taxon>Arundinoideae</taxon>
        <taxon>Arundineae</taxon>
        <taxon>Arundo</taxon>
    </lineage>
</organism>
<proteinExistence type="predicted"/>
<name>A0A0A9F752_ARUDO</name>
<reference evidence="1" key="2">
    <citation type="journal article" date="2015" name="Data Brief">
        <title>Shoot transcriptome of the giant reed, Arundo donax.</title>
        <authorList>
            <person name="Barrero R.A."/>
            <person name="Guerrero F.D."/>
            <person name="Moolhuijzen P."/>
            <person name="Goolsby J.A."/>
            <person name="Tidwell J."/>
            <person name="Bellgard S.E."/>
            <person name="Bellgard M.I."/>
        </authorList>
    </citation>
    <scope>NUCLEOTIDE SEQUENCE</scope>
    <source>
        <tissue evidence="1">Shoot tissue taken approximately 20 cm above the soil surface</tissue>
    </source>
</reference>
<protein>
    <submittedName>
        <fullName evidence="1">Uncharacterized protein</fullName>
    </submittedName>
</protein>